<sequence length="74" mass="8563">MDLSTATVIYCLFVAALFLGLWMFYDRRDHALFEHARRKSTFMCARCNHLYAASGRPDSCECPRCGHANARLRF</sequence>
<keyword evidence="1" id="KW-1133">Transmembrane helix</keyword>
<gene>
    <name evidence="2" type="ORF">CMV30_05280</name>
</gene>
<evidence type="ECO:0000313" key="2">
    <source>
        <dbReference type="EMBL" id="ATC63409.1"/>
    </source>
</evidence>
<keyword evidence="1" id="KW-0812">Transmembrane</keyword>
<protein>
    <submittedName>
        <fullName evidence="2">Hydrogenase nickel incorporation protein HypA</fullName>
    </submittedName>
</protein>
<dbReference type="KEGG" id="vbh:CMV30_05280"/>
<proteinExistence type="predicted"/>
<keyword evidence="3" id="KW-1185">Reference proteome</keyword>
<dbReference type="EMBL" id="CP023344">
    <property type="protein sequence ID" value="ATC63409.1"/>
    <property type="molecule type" value="Genomic_DNA"/>
</dbReference>
<keyword evidence="1" id="KW-0472">Membrane</keyword>
<dbReference type="OrthoDB" id="199090at2"/>
<name>A0A290Q420_9BACT</name>
<accession>A0A290Q420</accession>
<reference evidence="2 3" key="1">
    <citation type="submission" date="2017-09" db="EMBL/GenBank/DDBJ databases">
        <title>Complete genome sequence of Verrucomicrobial strain HZ-65, isolated from freshwater.</title>
        <authorList>
            <person name="Choi A."/>
        </authorList>
    </citation>
    <scope>NUCLEOTIDE SEQUENCE [LARGE SCALE GENOMIC DNA]</scope>
    <source>
        <strain evidence="2 3">HZ-65</strain>
    </source>
</reference>
<dbReference type="RefSeq" id="WP_096055041.1">
    <property type="nucleotide sequence ID" value="NZ_CP023344.1"/>
</dbReference>
<evidence type="ECO:0000313" key="3">
    <source>
        <dbReference type="Proteomes" id="UP000217265"/>
    </source>
</evidence>
<dbReference type="Proteomes" id="UP000217265">
    <property type="component" value="Chromosome"/>
</dbReference>
<organism evidence="2 3">
    <name type="scientific">Nibricoccus aquaticus</name>
    <dbReference type="NCBI Taxonomy" id="2576891"/>
    <lineage>
        <taxon>Bacteria</taxon>
        <taxon>Pseudomonadati</taxon>
        <taxon>Verrucomicrobiota</taxon>
        <taxon>Opitutia</taxon>
        <taxon>Opitutales</taxon>
        <taxon>Opitutaceae</taxon>
        <taxon>Nibricoccus</taxon>
    </lineage>
</organism>
<dbReference type="AlphaFoldDB" id="A0A290Q420"/>
<feature type="transmembrane region" description="Helical" evidence="1">
    <location>
        <begin position="6"/>
        <end position="25"/>
    </location>
</feature>
<evidence type="ECO:0000256" key="1">
    <source>
        <dbReference type="SAM" id="Phobius"/>
    </source>
</evidence>